<dbReference type="SUPFAM" id="SSF46785">
    <property type="entry name" value="Winged helix' DNA-binding domain"/>
    <property type="match status" value="1"/>
</dbReference>
<accession>A0A350P8S5</accession>
<dbReference type="AlphaFoldDB" id="A0A350P8S5"/>
<comment type="caution">
    <text evidence="1">The sequence shown here is derived from an EMBL/GenBank/DDBJ whole genome shotgun (WGS) entry which is preliminary data.</text>
</comment>
<evidence type="ECO:0000313" key="1">
    <source>
        <dbReference type="EMBL" id="HAW77692.1"/>
    </source>
</evidence>
<sequence length="110" mass="12495">MAGNLPDSASNPRAGVSKIQNLHLALDDKKFQKIFTAITEHTELLALLSFRQPMSCKEIRRDLGFSKRTLHESLKRLTKVGVLIKINFEQHQLYVINGEHTSLIRSCLHS</sequence>
<name>A0A350P8S5_9ALTE</name>
<organism evidence="1 2">
    <name type="scientific">Alteromonas australica</name>
    <dbReference type="NCBI Taxonomy" id="589873"/>
    <lineage>
        <taxon>Bacteria</taxon>
        <taxon>Pseudomonadati</taxon>
        <taxon>Pseudomonadota</taxon>
        <taxon>Gammaproteobacteria</taxon>
        <taxon>Alteromonadales</taxon>
        <taxon>Alteromonadaceae</taxon>
        <taxon>Alteromonas/Salinimonas group</taxon>
        <taxon>Alteromonas</taxon>
    </lineage>
</organism>
<dbReference type="Gene3D" id="1.10.10.10">
    <property type="entry name" value="Winged helix-like DNA-binding domain superfamily/Winged helix DNA-binding domain"/>
    <property type="match status" value="1"/>
</dbReference>
<proteinExistence type="predicted"/>
<gene>
    <name evidence="1" type="ORF">DCW74_18400</name>
</gene>
<reference evidence="1 2" key="1">
    <citation type="journal article" date="2018" name="Nat. Biotechnol.">
        <title>A standardized bacterial taxonomy based on genome phylogeny substantially revises the tree of life.</title>
        <authorList>
            <person name="Parks D.H."/>
            <person name="Chuvochina M."/>
            <person name="Waite D.W."/>
            <person name="Rinke C."/>
            <person name="Skarshewski A."/>
            <person name="Chaumeil P.A."/>
            <person name="Hugenholtz P."/>
        </authorList>
    </citation>
    <scope>NUCLEOTIDE SEQUENCE [LARGE SCALE GENOMIC DNA]</scope>
    <source>
        <strain evidence="1">UBA11978</strain>
    </source>
</reference>
<dbReference type="InterPro" id="IPR036390">
    <property type="entry name" value="WH_DNA-bd_sf"/>
</dbReference>
<dbReference type="InterPro" id="IPR036388">
    <property type="entry name" value="WH-like_DNA-bd_sf"/>
</dbReference>
<dbReference type="Proteomes" id="UP000263517">
    <property type="component" value="Unassembled WGS sequence"/>
</dbReference>
<dbReference type="EMBL" id="DNAN01000641">
    <property type="protein sequence ID" value="HAW77692.1"/>
    <property type="molecule type" value="Genomic_DNA"/>
</dbReference>
<evidence type="ECO:0008006" key="3">
    <source>
        <dbReference type="Google" id="ProtNLM"/>
    </source>
</evidence>
<protein>
    <recommendedName>
        <fullName evidence="3">HTH arsR-type domain-containing protein</fullName>
    </recommendedName>
</protein>
<evidence type="ECO:0000313" key="2">
    <source>
        <dbReference type="Proteomes" id="UP000263517"/>
    </source>
</evidence>